<dbReference type="InterPro" id="IPR019080">
    <property type="entry name" value="YqaJ_viral_recombinase"/>
</dbReference>
<accession>A0A6A5FL45</accession>
<evidence type="ECO:0000259" key="1">
    <source>
        <dbReference type="Pfam" id="PF09588"/>
    </source>
</evidence>
<sequence length="235" mass="25981">MSLEAANVPVGSLLHKCISAEPEQIPAAPTQLQQPHSEHGTDIQCQKCMSFYDMYIKLDGDKCASLEESTKMQSASHLWFDARKLRVTASSAKRSPSRASTKPDNFLREHLFPRFHGNTATRYGQENEEVAYAWMESCGFVVEKRGTVVSVTEPWLSASPDGVVNSTELLEIKCPVLAKNCSSLAEVFSSKLTDVKMVNGVPQLQPNGSRGYYLQVQLGGAVLRGAIHWQDHLQL</sequence>
<dbReference type="Gene3D" id="3.90.320.10">
    <property type="match status" value="1"/>
</dbReference>
<name>A0A6A5FL45_PERFL</name>
<gene>
    <name evidence="2" type="ORF">PFLUV_G00026050</name>
</gene>
<reference evidence="2 3" key="1">
    <citation type="submission" date="2019-06" db="EMBL/GenBank/DDBJ databases">
        <title>A chromosome-scale genome assembly of the European perch, Perca fluviatilis.</title>
        <authorList>
            <person name="Roques C."/>
            <person name="Zahm M."/>
            <person name="Cabau C."/>
            <person name="Klopp C."/>
            <person name="Bouchez O."/>
            <person name="Donnadieu C."/>
            <person name="Kuhl H."/>
            <person name="Gislard M."/>
            <person name="Guendouz S."/>
            <person name="Journot L."/>
            <person name="Haffray P."/>
            <person name="Bestin A."/>
            <person name="Morvezen R."/>
            <person name="Feron R."/>
            <person name="Wen M."/>
            <person name="Jouanno E."/>
            <person name="Herpin A."/>
            <person name="Schartl M."/>
            <person name="Postlethwait J."/>
            <person name="Schaerlinger B."/>
            <person name="Chardard D."/>
            <person name="Lecocq T."/>
            <person name="Poncet C."/>
            <person name="Jaffrelo L."/>
            <person name="Lampietro C."/>
            <person name="Guiguen Y."/>
        </authorList>
    </citation>
    <scope>NUCLEOTIDE SEQUENCE [LARGE SCALE GENOMIC DNA]</scope>
    <source>
        <tissue evidence="2">Blood</tissue>
    </source>
</reference>
<dbReference type="InterPro" id="IPR011604">
    <property type="entry name" value="PDDEXK-like_dom_sf"/>
</dbReference>
<evidence type="ECO:0000313" key="2">
    <source>
        <dbReference type="EMBL" id="KAF1394358.1"/>
    </source>
</evidence>
<dbReference type="AlphaFoldDB" id="A0A6A5FL45"/>
<dbReference type="InterPro" id="IPR011335">
    <property type="entry name" value="Restrct_endonuc-II-like"/>
</dbReference>
<evidence type="ECO:0000313" key="3">
    <source>
        <dbReference type="Proteomes" id="UP000465112"/>
    </source>
</evidence>
<dbReference type="PANTHER" id="PTHR46609:SF8">
    <property type="entry name" value="YQAJ VIRAL RECOMBINASE DOMAIN-CONTAINING PROTEIN"/>
    <property type="match status" value="1"/>
</dbReference>
<proteinExistence type="predicted"/>
<dbReference type="SUPFAM" id="SSF52980">
    <property type="entry name" value="Restriction endonuclease-like"/>
    <property type="match status" value="1"/>
</dbReference>
<organism evidence="2 3">
    <name type="scientific">Perca fluviatilis</name>
    <name type="common">European perch</name>
    <dbReference type="NCBI Taxonomy" id="8168"/>
    <lineage>
        <taxon>Eukaryota</taxon>
        <taxon>Metazoa</taxon>
        <taxon>Chordata</taxon>
        <taxon>Craniata</taxon>
        <taxon>Vertebrata</taxon>
        <taxon>Euteleostomi</taxon>
        <taxon>Actinopterygii</taxon>
        <taxon>Neopterygii</taxon>
        <taxon>Teleostei</taxon>
        <taxon>Neoteleostei</taxon>
        <taxon>Acanthomorphata</taxon>
        <taxon>Eupercaria</taxon>
        <taxon>Perciformes</taxon>
        <taxon>Percoidei</taxon>
        <taxon>Percidae</taxon>
        <taxon>Percinae</taxon>
        <taxon>Perca</taxon>
    </lineage>
</organism>
<dbReference type="PANTHER" id="PTHR46609">
    <property type="entry name" value="EXONUCLEASE, PHAGE-TYPE/RECB, C-TERMINAL DOMAIN-CONTAINING PROTEIN"/>
    <property type="match status" value="1"/>
</dbReference>
<protein>
    <recommendedName>
        <fullName evidence="1">YqaJ viral recombinase domain-containing protein</fullName>
    </recommendedName>
</protein>
<dbReference type="Pfam" id="PF09588">
    <property type="entry name" value="YqaJ"/>
    <property type="match status" value="1"/>
</dbReference>
<dbReference type="EMBL" id="VHII01000002">
    <property type="protein sequence ID" value="KAF1394358.1"/>
    <property type="molecule type" value="Genomic_DNA"/>
</dbReference>
<feature type="domain" description="YqaJ viral recombinase" evidence="1">
    <location>
        <begin position="79"/>
        <end position="196"/>
    </location>
</feature>
<comment type="caution">
    <text evidence="2">The sequence shown here is derived from an EMBL/GenBank/DDBJ whole genome shotgun (WGS) entry which is preliminary data.</text>
</comment>
<dbReference type="CDD" id="cd22343">
    <property type="entry name" value="PDDEXK_lambda_exonuclease-like"/>
    <property type="match status" value="1"/>
</dbReference>
<dbReference type="GO" id="GO:0006281">
    <property type="term" value="P:DNA repair"/>
    <property type="evidence" value="ECO:0007669"/>
    <property type="project" value="UniProtKB-ARBA"/>
</dbReference>
<dbReference type="Proteomes" id="UP000465112">
    <property type="component" value="Chromosome 2"/>
</dbReference>
<dbReference type="InterPro" id="IPR051703">
    <property type="entry name" value="NF-kappa-B_Signaling_Reg"/>
</dbReference>
<keyword evidence="3" id="KW-1185">Reference proteome</keyword>